<feature type="site" description="Lowers pKa of active site Cys" evidence="3">
    <location>
        <position position="272"/>
    </location>
</feature>
<feature type="domain" description="GST C-terminal" evidence="4">
    <location>
        <begin position="189"/>
        <end position="320"/>
    </location>
</feature>
<evidence type="ECO:0000313" key="5">
    <source>
        <dbReference type="EMBL" id="EPE28395.1"/>
    </source>
</evidence>
<dbReference type="GO" id="GO:0005737">
    <property type="term" value="C:cytoplasm"/>
    <property type="evidence" value="ECO:0007669"/>
    <property type="project" value="TreeGrafter"/>
</dbReference>
<dbReference type="PANTHER" id="PTHR32419">
    <property type="entry name" value="GLUTATHIONYL-HYDROQUINONE REDUCTASE"/>
    <property type="match status" value="1"/>
</dbReference>
<proteinExistence type="predicted"/>
<dbReference type="InterPro" id="IPR036282">
    <property type="entry name" value="Glutathione-S-Trfase_C_sf"/>
</dbReference>
<dbReference type="OMA" id="PWANRAI"/>
<sequence length="358" mass="41346">MVSAPQPCLRMRKPTDTDTLQGITNWVAPGDKSGEFKRGQSQFRNFIQKGGEFPPEKGRYHLYISYACPWAHRTLIVRKLKGLEDIIPFTSVHWHMGDKGWRFATSEDSDAPGAEVKPDPVPGHEKYTHLRDIYFQVDPEYKGRFTVPTLYDVKQGKIVSNESSEIIRMFYTEFDDIIEEKYKNVSLFPTELQKDIESTNDWTYNDINNGVYKSGFATTEEAYAKAVTTLFGSLDRAEKHLSESEGPYYFGKNITEADVRLYTTIVRFDAVYVQHFKTNIRDIRSGYPYLHKWLRNLYWNVPAFGETTEFTHIKRHYTRSHTQINPFSITPVGPIPDILKEDEEVPAVKFALAQAAKK</sequence>
<dbReference type="GO" id="GO:0004364">
    <property type="term" value="F:glutathione transferase activity"/>
    <property type="evidence" value="ECO:0007669"/>
    <property type="project" value="InterPro"/>
</dbReference>
<dbReference type="PROSITE" id="PS50405">
    <property type="entry name" value="GST_CTER"/>
    <property type="match status" value="1"/>
</dbReference>
<dbReference type="RefSeq" id="XP_008084303.1">
    <property type="nucleotide sequence ID" value="XM_008086112.1"/>
</dbReference>
<dbReference type="InterPro" id="IPR010987">
    <property type="entry name" value="Glutathione-S-Trfase_C-like"/>
</dbReference>
<name>S3CRU8_GLAL2</name>
<dbReference type="SFLD" id="SFLDS00019">
    <property type="entry name" value="Glutathione_Transferase_(cytos"/>
    <property type="match status" value="1"/>
</dbReference>
<dbReference type="PANTHER" id="PTHR32419:SF6">
    <property type="entry name" value="GLUTATHIONE S-TRANSFERASE OMEGA-LIKE 1-RELATED"/>
    <property type="match status" value="1"/>
</dbReference>
<dbReference type="SFLD" id="SFLDG01206">
    <property type="entry name" value="Xi.1"/>
    <property type="match status" value="1"/>
</dbReference>
<dbReference type="OrthoDB" id="2309723at2759"/>
<dbReference type="Pfam" id="PF13410">
    <property type="entry name" value="GST_C_2"/>
    <property type="match status" value="1"/>
</dbReference>
<dbReference type="SFLD" id="SFLDG01148">
    <property type="entry name" value="Xi_(cytGST)"/>
    <property type="match status" value="1"/>
</dbReference>
<keyword evidence="6" id="KW-1185">Reference proteome</keyword>
<feature type="binding site" evidence="2">
    <location>
        <position position="101"/>
    </location>
    <ligand>
        <name>glutathione</name>
        <dbReference type="ChEBI" id="CHEBI:57925"/>
    </ligand>
</feature>
<dbReference type="HOGENOM" id="CLU_037263_0_1_1"/>
<dbReference type="InterPro" id="IPR047047">
    <property type="entry name" value="GST_Omega-like_C"/>
</dbReference>
<dbReference type="Proteomes" id="UP000016922">
    <property type="component" value="Unassembled WGS sequence"/>
</dbReference>
<dbReference type="Gene3D" id="1.20.1050.10">
    <property type="match status" value="1"/>
</dbReference>
<dbReference type="PIRSF" id="PIRSF015753">
    <property type="entry name" value="GST"/>
    <property type="match status" value="1"/>
</dbReference>
<organism evidence="5 6">
    <name type="scientific">Glarea lozoyensis (strain ATCC 20868 / MF5171)</name>
    <dbReference type="NCBI Taxonomy" id="1116229"/>
    <lineage>
        <taxon>Eukaryota</taxon>
        <taxon>Fungi</taxon>
        <taxon>Dikarya</taxon>
        <taxon>Ascomycota</taxon>
        <taxon>Pezizomycotina</taxon>
        <taxon>Leotiomycetes</taxon>
        <taxon>Helotiales</taxon>
        <taxon>Helotiaceae</taxon>
        <taxon>Glarea</taxon>
    </lineage>
</organism>
<feature type="active site" description="Proton donor/acceptor" evidence="1">
    <location>
        <position position="212"/>
    </location>
</feature>
<feature type="binding site" evidence="2">
    <location>
        <begin position="162"/>
        <end position="163"/>
    </location>
    <ligand>
        <name>glutathione</name>
        <dbReference type="ChEBI" id="CHEBI:57925"/>
    </ligand>
</feature>
<feature type="site" description="Lowers pKa of active site Cys" evidence="3">
    <location>
        <position position="317"/>
    </location>
</feature>
<evidence type="ECO:0000313" key="6">
    <source>
        <dbReference type="Proteomes" id="UP000016922"/>
    </source>
</evidence>
<dbReference type="KEGG" id="glz:GLAREA_09515"/>
<keyword evidence="5" id="KW-0808">Transferase</keyword>
<evidence type="ECO:0000256" key="2">
    <source>
        <dbReference type="PIRSR" id="PIRSR015753-2"/>
    </source>
</evidence>
<feature type="binding site" evidence="2">
    <location>
        <begin position="144"/>
        <end position="147"/>
    </location>
    <ligand>
        <name>glutathione</name>
        <dbReference type="ChEBI" id="CHEBI:57925"/>
    </ligand>
</feature>
<dbReference type="InterPro" id="IPR036249">
    <property type="entry name" value="Thioredoxin-like_sf"/>
</dbReference>
<dbReference type="Gene3D" id="3.40.30.10">
    <property type="entry name" value="Glutaredoxin"/>
    <property type="match status" value="1"/>
</dbReference>
<protein>
    <submittedName>
        <fullName evidence="5">Glutathione S-transferase (GST), C-terminal</fullName>
    </submittedName>
</protein>
<dbReference type="eggNOG" id="KOG2903">
    <property type="taxonomic scope" value="Eukaryota"/>
</dbReference>
<dbReference type="CDD" id="cd03190">
    <property type="entry name" value="GST_C_Omega_like"/>
    <property type="match status" value="1"/>
</dbReference>
<dbReference type="InterPro" id="IPR040079">
    <property type="entry name" value="Glutathione_S-Trfase"/>
</dbReference>
<evidence type="ECO:0000256" key="3">
    <source>
        <dbReference type="PIRSR" id="PIRSR015753-3"/>
    </source>
</evidence>
<reference evidence="5 6" key="1">
    <citation type="journal article" date="2013" name="BMC Genomics">
        <title>Genomics-driven discovery of the pneumocandin biosynthetic gene cluster in the fungus Glarea lozoyensis.</title>
        <authorList>
            <person name="Chen L."/>
            <person name="Yue Q."/>
            <person name="Zhang X."/>
            <person name="Xiang M."/>
            <person name="Wang C."/>
            <person name="Li S."/>
            <person name="Che Y."/>
            <person name="Ortiz-Lopez F.J."/>
            <person name="Bills G.F."/>
            <person name="Liu X."/>
            <person name="An Z."/>
        </authorList>
    </citation>
    <scope>NUCLEOTIDE SEQUENCE [LARGE SCALE GENOMIC DNA]</scope>
    <source>
        <strain evidence="6">ATCC 20868 / MF5171</strain>
    </source>
</reference>
<dbReference type="Pfam" id="PF13409">
    <property type="entry name" value="GST_N_2"/>
    <property type="match status" value="1"/>
</dbReference>
<feature type="active site" description="Nucleophile" evidence="1">
    <location>
        <position position="68"/>
    </location>
</feature>
<dbReference type="GeneID" id="19468563"/>
<dbReference type="InterPro" id="IPR016639">
    <property type="entry name" value="GST_Omega/GSH"/>
</dbReference>
<dbReference type="InterPro" id="IPR004045">
    <property type="entry name" value="Glutathione_S-Trfase_N"/>
</dbReference>
<dbReference type="SUPFAM" id="SSF47616">
    <property type="entry name" value="GST C-terminal domain-like"/>
    <property type="match status" value="1"/>
</dbReference>
<dbReference type="EMBL" id="KE145368">
    <property type="protein sequence ID" value="EPE28395.1"/>
    <property type="molecule type" value="Genomic_DNA"/>
</dbReference>
<accession>S3CRU8</accession>
<gene>
    <name evidence="5" type="ORF">GLAREA_09515</name>
</gene>
<evidence type="ECO:0000259" key="4">
    <source>
        <dbReference type="PROSITE" id="PS50405"/>
    </source>
</evidence>
<dbReference type="SUPFAM" id="SSF52833">
    <property type="entry name" value="Thioredoxin-like"/>
    <property type="match status" value="1"/>
</dbReference>
<dbReference type="FunFam" id="3.40.30.10:FF:000162">
    <property type="entry name" value="Glutathione S-transferase Gst3"/>
    <property type="match status" value="1"/>
</dbReference>
<dbReference type="AlphaFoldDB" id="S3CRU8"/>
<evidence type="ECO:0000256" key="1">
    <source>
        <dbReference type="PIRSR" id="PIRSR015753-1"/>
    </source>
</evidence>